<dbReference type="PANTHER" id="PTHR23349:SF50">
    <property type="entry name" value="PROTEIN TWIST"/>
    <property type="match status" value="1"/>
</dbReference>
<keyword evidence="1" id="KW-0217">Developmental protein</keyword>
<dbReference type="VEuPathDB" id="VectorBase:AFAF020800"/>
<name>A0A182R0W9_9DIPT</name>
<dbReference type="SUPFAM" id="SSF47459">
    <property type="entry name" value="HLH, helix-loop-helix DNA-binding domain"/>
    <property type="match status" value="1"/>
</dbReference>
<dbReference type="AlphaFoldDB" id="A0A182R0W9"/>
<dbReference type="EnsemblMetazoa" id="AFAF020800-RA">
    <property type="protein sequence ID" value="AFAF020800-PA"/>
    <property type="gene ID" value="AFAF020800"/>
</dbReference>
<dbReference type="EMBL" id="AXCN02001802">
    <property type="status" value="NOT_ANNOTATED_CDS"/>
    <property type="molecule type" value="Genomic_DNA"/>
</dbReference>
<dbReference type="InterPro" id="IPR036638">
    <property type="entry name" value="HLH_DNA-bd_sf"/>
</dbReference>
<dbReference type="GO" id="GO:0000977">
    <property type="term" value="F:RNA polymerase II transcription regulatory region sequence-specific DNA binding"/>
    <property type="evidence" value="ECO:0007669"/>
    <property type="project" value="TreeGrafter"/>
</dbReference>
<keyword evidence="2" id="KW-0221">Differentiation</keyword>
<feature type="region of interest" description="Disordered" evidence="9">
    <location>
        <begin position="56"/>
        <end position="101"/>
    </location>
</feature>
<keyword evidence="12" id="KW-1185">Reference proteome</keyword>
<keyword evidence="4" id="KW-0238">DNA-binding</keyword>
<dbReference type="InterPro" id="IPR011598">
    <property type="entry name" value="bHLH_dom"/>
</dbReference>
<dbReference type="Proteomes" id="UP000075886">
    <property type="component" value="Unassembled WGS sequence"/>
</dbReference>
<keyword evidence="3" id="KW-0805">Transcription regulation</keyword>
<reference evidence="12" key="1">
    <citation type="submission" date="2014-01" db="EMBL/GenBank/DDBJ databases">
        <title>The Genome Sequence of Anopheles farauti FAR1 (V2).</title>
        <authorList>
            <consortium name="The Broad Institute Genomics Platform"/>
            <person name="Neafsey D.E."/>
            <person name="Besansky N."/>
            <person name="Howell P."/>
            <person name="Walton C."/>
            <person name="Young S.K."/>
            <person name="Zeng Q."/>
            <person name="Gargeya S."/>
            <person name="Fitzgerald M."/>
            <person name="Haas B."/>
            <person name="Abouelleil A."/>
            <person name="Allen A.W."/>
            <person name="Alvarado L."/>
            <person name="Arachchi H.M."/>
            <person name="Berlin A.M."/>
            <person name="Chapman S.B."/>
            <person name="Gainer-Dewar J."/>
            <person name="Goldberg J."/>
            <person name="Griggs A."/>
            <person name="Gujja S."/>
            <person name="Hansen M."/>
            <person name="Howarth C."/>
            <person name="Imamovic A."/>
            <person name="Ireland A."/>
            <person name="Larimer J."/>
            <person name="McCowan C."/>
            <person name="Murphy C."/>
            <person name="Pearson M."/>
            <person name="Poon T.W."/>
            <person name="Priest M."/>
            <person name="Roberts A."/>
            <person name="Saif S."/>
            <person name="Shea T."/>
            <person name="Sisk P."/>
            <person name="Sykes S."/>
            <person name="Wortman J."/>
            <person name="Nusbaum C."/>
            <person name="Birren B."/>
        </authorList>
    </citation>
    <scope>NUCLEOTIDE SEQUENCE [LARGE SCALE GENOMIC DNA]</scope>
    <source>
        <strain evidence="12">FAR1</strain>
    </source>
</reference>
<comment type="function">
    <text evidence="7">Involved in the establishment and dorsoventral patterning of germ layers in the embryo.</text>
</comment>
<evidence type="ECO:0000313" key="11">
    <source>
        <dbReference type="EnsemblMetazoa" id="AFAF020800-PA"/>
    </source>
</evidence>
<dbReference type="FunFam" id="4.10.280.10:FF:000030">
    <property type="entry name" value="Twist transcription factor"/>
    <property type="match status" value="1"/>
</dbReference>
<organism evidence="11 12">
    <name type="scientific">Anopheles farauti</name>
    <dbReference type="NCBI Taxonomy" id="69004"/>
    <lineage>
        <taxon>Eukaryota</taxon>
        <taxon>Metazoa</taxon>
        <taxon>Ecdysozoa</taxon>
        <taxon>Arthropoda</taxon>
        <taxon>Hexapoda</taxon>
        <taxon>Insecta</taxon>
        <taxon>Pterygota</taxon>
        <taxon>Neoptera</taxon>
        <taxon>Endopterygota</taxon>
        <taxon>Diptera</taxon>
        <taxon>Nematocera</taxon>
        <taxon>Culicoidea</taxon>
        <taxon>Culicidae</taxon>
        <taxon>Anophelinae</taxon>
        <taxon>Anopheles</taxon>
    </lineage>
</organism>
<dbReference type="GO" id="GO:0030154">
    <property type="term" value="P:cell differentiation"/>
    <property type="evidence" value="ECO:0007669"/>
    <property type="project" value="UniProtKB-KW"/>
</dbReference>
<dbReference type="STRING" id="69004.A0A182R0W9"/>
<dbReference type="GO" id="GO:0000981">
    <property type="term" value="F:DNA-binding transcription factor activity, RNA polymerase II-specific"/>
    <property type="evidence" value="ECO:0007669"/>
    <property type="project" value="TreeGrafter"/>
</dbReference>
<evidence type="ECO:0000256" key="2">
    <source>
        <dbReference type="ARBA" id="ARBA00022782"/>
    </source>
</evidence>
<evidence type="ECO:0000256" key="7">
    <source>
        <dbReference type="ARBA" id="ARBA00059086"/>
    </source>
</evidence>
<dbReference type="Pfam" id="PF00010">
    <property type="entry name" value="HLH"/>
    <property type="match status" value="1"/>
</dbReference>
<evidence type="ECO:0000313" key="12">
    <source>
        <dbReference type="Proteomes" id="UP000075886"/>
    </source>
</evidence>
<evidence type="ECO:0000256" key="4">
    <source>
        <dbReference type="ARBA" id="ARBA00023125"/>
    </source>
</evidence>
<keyword evidence="6" id="KW-0539">Nucleus</keyword>
<feature type="compositionally biased region" description="Low complexity" evidence="9">
    <location>
        <begin position="330"/>
        <end position="350"/>
    </location>
</feature>
<evidence type="ECO:0000256" key="3">
    <source>
        <dbReference type="ARBA" id="ARBA00023015"/>
    </source>
</evidence>
<dbReference type="PANTHER" id="PTHR23349">
    <property type="entry name" value="BASIC HELIX-LOOP-HELIX TRANSCRIPTION FACTOR, TWIST"/>
    <property type="match status" value="1"/>
</dbReference>
<dbReference type="SMART" id="SM00353">
    <property type="entry name" value="HLH"/>
    <property type="match status" value="1"/>
</dbReference>
<dbReference type="Gene3D" id="4.10.280.10">
    <property type="entry name" value="Helix-loop-helix DNA-binding domain"/>
    <property type="match status" value="1"/>
</dbReference>
<dbReference type="InterPro" id="IPR050283">
    <property type="entry name" value="E-box_TF_Regulators"/>
</dbReference>
<dbReference type="PROSITE" id="PS50888">
    <property type="entry name" value="BHLH"/>
    <property type="match status" value="1"/>
</dbReference>
<evidence type="ECO:0000256" key="6">
    <source>
        <dbReference type="ARBA" id="ARBA00023242"/>
    </source>
</evidence>
<evidence type="ECO:0000256" key="5">
    <source>
        <dbReference type="ARBA" id="ARBA00023163"/>
    </source>
</evidence>
<evidence type="ECO:0000256" key="9">
    <source>
        <dbReference type="SAM" id="MobiDB-lite"/>
    </source>
</evidence>
<evidence type="ECO:0000256" key="1">
    <source>
        <dbReference type="ARBA" id="ARBA00022473"/>
    </source>
</evidence>
<sequence>MLILDISGAGGAADMAKPLNVVHQSPVRPRKEERGLLCVDHKTGQLGMGYSVEVEQNQHHHHHHHQQHHVQPTDAGIHSPPGAPPPLYPYQPTTTTTTSTSLVSTLPCYGHHHPHPVPNVLDHPAAPPPLDHTLPSILSSYGTSACAESAKKRRMLDADYDYEFDQSSLSPQDDDGYQQEKRARYDTYGGWAYAPTTPIQHDQYGAVGYGTGTGTGTATELLLSRATADDESSSNGSRNVSHCDISPGKTCPPPYGAAIDPTGYDACPGTLYYHQTRQDHPQDSSPPMHSPIVSQAISSPAKPAAEYGQQERVVVVQPATVAMLSDGDVSSPTSTAAGAAPSSVKQPAPGRKARPARVRKRVLKPSVSYEEVQTQRVIANVRERQRTQSLNEAFASLRKIIPTLPSDKLSKIQTLRLASRYIDFLYRVLSNNEMPAMREEHKNMAVSGGNLQFSGSGILAHEKLSYLFSVWRMEGDWSNGSSASSVGPDDGADGKD</sequence>
<protein>
    <recommendedName>
        <fullName evidence="8">Protein twist</fullName>
    </recommendedName>
</protein>
<keyword evidence="5" id="KW-0804">Transcription</keyword>
<dbReference type="GO" id="GO:0046983">
    <property type="term" value="F:protein dimerization activity"/>
    <property type="evidence" value="ECO:0007669"/>
    <property type="project" value="InterPro"/>
</dbReference>
<feature type="domain" description="BHLH" evidence="10">
    <location>
        <begin position="374"/>
        <end position="425"/>
    </location>
</feature>
<accession>A0A182R0W9</accession>
<feature type="compositionally biased region" description="Polar residues" evidence="9">
    <location>
        <begin position="283"/>
        <end position="298"/>
    </location>
</feature>
<evidence type="ECO:0000259" key="10">
    <source>
        <dbReference type="PROSITE" id="PS50888"/>
    </source>
</evidence>
<feature type="compositionally biased region" description="Low complexity" evidence="9">
    <location>
        <begin position="90"/>
        <end position="101"/>
    </location>
</feature>
<reference evidence="11" key="2">
    <citation type="submission" date="2020-05" db="UniProtKB">
        <authorList>
            <consortium name="EnsemblMetazoa"/>
        </authorList>
    </citation>
    <scope>IDENTIFICATION</scope>
    <source>
        <strain evidence="11">FAR1</strain>
    </source>
</reference>
<proteinExistence type="predicted"/>
<feature type="compositionally biased region" description="Basic residues" evidence="9">
    <location>
        <begin position="59"/>
        <end position="68"/>
    </location>
</feature>
<feature type="region of interest" description="Disordered" evidence="9">
    <location>
        <begin position="225"/>
        <end position="248"/>
    </location>
</feature>
<feature type="region of interest" description="Disordered" evidence="9">
    <location>
        <begin position="276"/>
        <end position="305"/>
    </location>
</feature>
<feature type="region of interest" description="Disordered" evidence="9">
    <location>
        <begin position="326"/>
        <end position="356"/>
    </location>
</feature>
<evidence type="ECO:0000256" key="8">
    <source>
        <dbReference type="ARBA" id="ARBA00072365"/>
    </source>
</evidence>